<evidence type="ECO:0000256" key="10">
    <source>
        <dbReference type="ARBA" id="ARBA00023004"/>
    </source>
</evidence>
<evidence type="ECO:0000256" key="4">
    <source>
        <dbReference type="ARBA" id="ARBA00012313"/>
    </source>
</evidence>
<evidence type="ECO:0000256" key="7">
    <source>
        <dbReference type="ARBA" id="ARBA00022723"/>
    </source>
</evidence>
<protein>
    <recommendedName>
        <fullName evidence="4">peroxidase</fullName>
        <ecNumber evidence="4">1.11.1.7</ecNumber>
    </recommendedName>
</protein>
<organism evidence="18 19">
    <name type="scientific">Cicer arietinum</name>
    <name type="common">Chickpea</name>
    <name type="synonym">Garbanzo</name>
    <dbReference type="NCBI Taxonomy" id="3827"/>
    <lineage>
        <taxon>Eukaryota</taxon>
        <taxon>Viridiplantae</taxon>
        <taxon>Streptophyta</taxon>
        <taxon>Embryophyta</taxon>
        <taxon>Tracheophyta</taxon>
        <taxon>Spermatophyta</taxon>
        <taxon>Magnoliopsida</taxon>
        <taxon>eudicotyledons</taxon>
        <taxon>Gunneridae</taxon>
        <taxon>Pentapetalae</taxon>
        <taxon>rosids</taxon>
        <taxon>fabids</taxon>
        <taxon>Fabales</taxon>
        <taxon>Fabaceae</taxon>
        <taxon>Papilionoideae</taxon>
        <taxon>50 kb inversion clade</taxon>
        <taxon>NPAAA clade</taxon>
        <taxon>Hologalegina</taxon>
        <taxon>IRL clade</taxon>
        <taxon>Cicereae</taxon>
        <taxon>Cicer</taxon>
    </lineage>
</organism>
<accession>A0A3Q7YFD0</accession>
<dbReference type="InterPro" id="IPR033905">
    <property type="entry name" value="Secretory_peroxidase"/>
</dbReference>
<feature type="chain" id="PRO_5018769337" description="peroxidase" evidence="16">
    <location>
        <begin position="30"/>
        <end position="262"/>
    </location>
</feature>
<dbReference type="PROSITE" id="PS00436">
    <property type="entry name" value="PEROXIDASE_2"/>
    <property type="match status" value="1"/>
</dbReference>
<evidence type="ECO:0000256" key="3">
    <source>
        <dbReference type="ARBA" id="ARBA00006873"/>
    </source>
</evidence>
<evidence type="ECO:0000313" key="19">
    <source>
        <dbReference type="RefSeq" id="XP_027190275.1"/>
    </source>
</evidence>
<dbReference type="GO" id="GO:0042744">
    <property type="term" value="P:hydrogen peroxide catabolic process"/>
    <property type="evidence" value="ECO:0007669"/>
    <property type="project" value="InterPro"/>
</dbReference>
<evidence type="ECO:0000256" key="2">
    <source>
        <dbReference type="ARBA" id="ARBA00002322"/>
    </source>
</evidence>
<evidence type="ECO:0000256" key="12">
    <source>
        <dbReference type="ARBA" id="ARBA00023180"/>
    </source>
</evidence>
<evidence type="ECO:0000256" key="13">
    <source>
        <dbReference type="PIRSR" id="PIRSR600823-2"/>
    </source>
</evidence>
<dbReference type="InterPro" id="IPR010255">
    <property type="entry name" value="Haem_peroxidase_sf"/>
</dbReference>
<dbReference type="Proteomes" id="UP000087171">
    <property type="component" value="Chromosome Ca5"/>
</dbReference>
<dbReference type="PRINTS" id="PR00461">
    <property type="entry name" value="PLPEROXIDASE"/>
</dbReference>
<dbReference type="GO" id="GO:0140825">
    <property type="term" value="F:lactoperoxidase activity"/>
    <property type="evidence" value="ECO:0007669"/>
    <property type="project" value="UniProtKB-EC"/>
</dbReference>
<evidence type="ECO:0000256" key="15">
    <source>
        <dbReference type="PIRSR" id="PIRSR600823-5"/>
    </source>
</evidence>
<evidence type="ECO:0000256" key="16">
    <source>
        <dbReference type="SAM" id="SignalP"/>
    </source>
</evidence>
<dbReference type="GO" id="GO:0006979">
    <property type="term" value="P:response to oxidative stress"/>
    <property type="evidence" value="ECO:0007669"/>
    <property type="project" value="InterPro"/>
</dbReference>
<dbReference type="SUPFAM" id="SSF48113">
    <property type="entry name" value="Heme-dependent peroxidases"/>
    <property type="match status" value="1"/>
</dbReference>
<feature type="binding site" evidence="14">
    <location>
        <position position="182"/>
    </location>
    <ligand>
        <name>Ca(2+)</name>
        <dbReference type="ChEBI" id="CHEBI:29108"/>
        <label>2</label>
    </ligand>
</feature>
<dbReference type="GO" id="GO:0020037">
    <property type="term" value="F:heme binding"/>
    <property type="evidence" value="ECO:0007669"/>
    <property type="project" value="InterPro"/>
</dbReference>
<keyword evidence="16" id="KW-0732">Signal</keyword>
<comment type="cofactor">
    <cofactor evidence="14">
        <name>Ca(2+)</name>
        <dbReference type="ChEBI" id="CHEBI:29108"/>
    </cofactor>
    <text evidence="14">Binds 2 calcium ions per subunit.</text>
</comment>
<feature type="binding site" evidence="14">
    <location>
        <position position="185"/>
    </location>
    <ligand>
        <name>Ca(2+)</name>
        <dbReference type="ChEBI" id="CHEBI:29108"/>
        <label>2</label>
    </ligand>
</feature>
<dbReference type="Gene3D" id="1.10.420.10">
    <property type="entry name" value="Peroxidase, domain 2"/>
    <property type="match status" value="1"/>
</dbReference>
<evidence type="ECO:0000256" key="9">
    <source>
        <dbReference type="ARBA" id="ARBA00023002"/>
    </source>
</evidence>
<feature type="binding site" evidence="13">
    <location>
        <position position="105"/>
    </location>
    <ligand>
        <name>substrate</name>
    </ligand>
</feature>
<proteinExistence type="inferred from homology"/>
<dbReference type="PRINTS" id="PR00458">
    <property type="entry name" value="PEROXIDASE"/>
</dbReference>
<keyword evidence="7 14" id="KW-0479">Metal-binding</keyword>
<comment type="catalytic activity">
    <reaction evidence="1">
        <text>2 a phenolic donor + H2O2 = 2 a phenolic radical donor + 2 H2O</text>
        <dbReference type="Rhea" id="RHEA:56136"/>
        <dbReference type="ChEBI" id="CHEBI:15377"/>
        <dbReference type="ChEBI" id="CHEBI:16240"/>
        <dbReference type="ChEBI" id="CHEBI:139520"/>
        <dbReference type="ChEBI" id="CHEBI:139521"/>
        <dbReference type="EC" id="1.11.1.7"/>
    </reaction>
</comment>
<keyword evidence="18" id="KW-1185">Reference proteome</keyword>
<feature type="signal peptide" evidence="16">
    <location>
        <begin position="1"/>
        <end position="29"/>
    </location>
</feature>
<dbReference type="CDD" id="cd00693">
    <property type="entry name" value="secretory_peroxidase"/>
    <property type="match status" value="1"/>
</dbReference>
<feature type="domain" description="Plant heme peroxidase family profile" evidence="17">
    <location>
        <begin position="21"/>
        <end position="262"/>
    </location>
</feature>
<dbReference type="PROSITE" id="PS50873">
    <property type="entry name" value="PEROXIDASE_4"/>
    <property type="match status" value="1"/>
</dbReference>
<dbReference type="InterPro" id="IPR002016">
    <property type="entry name" value="Haem_peroxidase"/>
</dbReference>
<dbReference type="FunFam" id="1.10.420.10:FF:000006">
    <property type="entry name" value="Peroxidase"/>
    <property type="match status" value="1"/>
</dbReference>
<keyword evidence="6" id="KW-0349">Heme</keyword>
<keyword evidence="10 14" id="KW-0408">Iron</keyword>
<dbReference type="GO" id="GO:0046872">
    <property type="term" value="F:metal ion binding"/>
    <property type="evidence" value="ECO:0007669"/>
    <property type="project" value="UniProtKB-KW"/>
</dbReference>
<keyword evidence="11 15" id="KW-1015">Disulfide bond</keyword>
<sequence length="262" mass="28923">MSQHPPSLYLSSIFVALALLFLLIGTSSAQLDENFYCKKCPNVFDTVETVVKSAVSKEQRIGASLLRLFFHDCFVDLGGPFWNVKVGRRDSRTANFIAANTGVLPSPASNLTKLISTFKAQGLSVKDMVALSGAHTIGEARCTSFRNHIYNENNIDSTFAKIRQRKCPSTVGTGDNNLANLDLQTPTHFDNNYYKNLIIKKGLLHSDQELFNGGSTDSLVQTYTQNEKAFDSDFVAAMIKMGNNKPLTGGQGEIRKNCRRLN</sequence>
<reference evidence="18" key="1">
    <citation type="journal article" date="2013" name="Nat. Biotechnol.">
        <title>Draft genome sequence of chickpea (Cicer arietinum) provides a resource for trait improvement.</title>
        <authorList>
            <person name="Varshney R.K."/>
            <person name="Song C."/>
            <person name="Saxena R.K."/>
            <person name="Azam S."/>
            <person name="Yu S."/>
            <person name="Sharpe A.G."/>
            <person name="Cannon S."/>
            <person name="Baek J."/>
            <person name="Rosen B.D."/>
            <person name="Tar'an B."/>
            <person name="Millan T."/>
            <person name="Zhang X."/>
            <person name="Ramsay L.D."/>
            <person name="Iwata A."/>
            <person name="Wang Y."/>
            <person name="Nelson W."/>
            <person name="Farmer A.D."/>
            <person name="Gaur P.M."/>
            <person name="Soderlund C."/>
            <person name="Penmetsa R.V."/>
            <person name="Xu C."/>
            <person name="Bharti A.K."/>
            <person name="He W."/>
            <person name="Winter P."/>
            <person name="Zhao S."/>
            <person name="Hane J.K."/>
            <person name="Carrasquilla-Garcia N."/>
            <person name="Condie J.A."/>
            <person name="Upadhyaya H.D."/>
            <person name="Luo M.C."/>
            <person name="Thudi M."/>
            <person name="Gowda C.L."/>
            <person name="Singh N.P."/>
            <person name="Lichtenzveig J."/>
            <person name="Gali K.K."/>
            <person name="Rubio J."/>
            <person name="Nadarajan N."/>
            <person name="Dolezel J."/>
            <person name="Bansal K.C."/>
            <person name="Xu X."/>
            <person name="Edwards D."/>
            <person name="Zhang G."/>
            <person name="Kahl G."/>
            <person name="Gil J."/>
            <person name="Singh K.B."/>
            <person name="Datta S.K."/>
            <person name="Jackson S.A."/>
            <person name="Wang J."/>
            <person name="Cook D.R."/>
        </authorList>
    </citation>
    <scope>NUCLEOTIDE SEQUENCE [LARGE SCALE GENOMIC DNA]</scope>
    <source>
        <strain evidence="18">cv. CDC Frontier</strain>
    </source>
</reference>
<feature type="binding site" description="axial binding residue" evidence="14">
    <location>
        <position position="135"/>
    </location>
    <ligand>
        <name>heme b</name>
        <dbReference type="ChEBI" id="CHEBI:60344"/>
    </ligand>
    <ligandPart>
        <name>Fe</name>
        <dbReference type="ChEBI" id="CHEBI:18248"/>
    </ligandPart>
</feature>
<evidence type="ECO:0000256" key="8">
    <source>
        <dbReference type="ARBA" id="ARBA00022837"/>
    </source>
</evidence>
<evidence type="ECO:0000256" key="11">
    <source>
        <dbReference type="ARBA" id="ARBA00023157"/>
    </source>
</evidence>
<comment type="similarity">
    <text evidence="3">Belongs to the peroxidase family. Ascorbate peroxidase subfamily.</text>
</comment>
<reference evidence="19" key="2">
    <citation type="submission" date="2025-08" db="UniProtKB">
        <authorList>
            <consortium name="RefSeq"/>
        </authorList>
    </citation>
    <scope>IDENTIFICATION</scope>
    <source>
        <tissue evidence="19">Etiolated seedlings</tissue>
    </source>
</reference>
<comment type="cofactor">
    <cofactor evidence="14">
        <name>heme b</name>
        <dbReference type="ChEBI" id="CHEBI:60344"/>
    </cofactor>
    <text evidence="14">Binds 1 heme b (iron(II)-protoporphyrin IX) group per subunit.</text>
</comment>
<evidence type="ECO:0000259" key="17">
    <source>
        <dbReference type="PROSITE" id="PS50873"/>
    </source>
</evidence>
<dbReference type="GeneID" id="101496770"/>
<evidence type="ECO:0000256" key="14">
    <source>
        <dbReference type="PIRSR" id="PIRSR600823-3"/>
    </source>
</evidence>
<dbReference type="PANTHER" id="PTHR31388">
    <property type="entry name" value="PEROXIDASE 72-RELATED"/>
    <property type="match status" value="1"/>
</dbReference>
<evidence type="ECO:0000256" key="6">
    <source>
        <dbReference type="ARBA" id="ARBA00022617"/>
    </source>
</evidence>
<dbReference type="InterPro" id="IPR019793">
    <property type="entry name" value="Peroxidases_heam-ligand_BS"/>
</dbReference>
<dbReference type="AlphaFoldDB" id="A0A3Q7YFD0"/>
<comment type="function">
    <text evidence="2">Removal of H(2)O(2), oxidation of toxic reductants, biosynthesis and degradation of lignin, suberization, auxin catabolism, response to environmental stresses such as wounding, pathogen attack and oxidative stress. These functions might be dependent on each isozyme/isoform in each plant tissue.</text>
</comment>
<dbReference type="Gene3D" id="1.10.520.10">
    <property type="match status" value="2"/>
</dbReference>
<dbReference type="InterPro" id="IPR019794">
    <property type="entry name" value="Peroxidases_AS"/>
</dbReference>
<evidence type="ECO:0000256" key="5">
    <source>
        <dbReference type="ARBA" id="ARBA00022559"/>
    </source>
</evidence>
<dbReference type="EC" id="1.11.1.7" evidence="4"/>
<feature type="disulfide bond" evidence="15">
    <location>
        <begin position="142"/>
        <end position="167"/>
    </location>
</feature>
<evidence type="ECO:0000256" key="1">
    <source>
        <dbReference type="ARBA" id="ARBA00000189"/>
    </source>
</evidence>
<dbReference type="InterPro" id="IPR000823">
    <property type="entry name" value="Peroxidase_pln"/>
</dbReference>
<name>A0A3Q7YFD0_CICAR</name>
<dbReference type="PROSITE" id="PS00435">
    <property type="entry name" value="PEROXIDASE_1"/>
    <property type="match status" value="1"/>
</dbReference>
<keyword evidence="9" id="KW-0560">Oxidoreductase</keyword>
<feature type="binding site" evidence="14">
    <location>
        <position position="190"/>
    </location>
    <ligand>
        <name>Ca(2+)</name>
        <dbReference type="ChEBI" id="CHEBI:29108"/>
        <label>2</label>
    </ligand>
</feature>
<keyword evidence="8 14" id="KW-0106">Calcium</keyword>
<feature type="binding site" evidence="14">
    <location>
        <position position="136"/>
    </location>
    <ligand>
        <name>Ca(2+)</name>
        <dbReference type="ChEBI" id="CHEBI:29108"/>
        <label>2</label>
    </ligand>
</feature>
<evidence type="ECO:0000313" key="18">
    <source>
        <dbReference type="Proteomes" id="UP000087171"/>
    </source>
</evidence>
<keyword evidence="5" id="KW-0575">Peroxidase</keyword>
<gene>
    <name evidence="19" type="primary">LOC101496770</name>
</gene>
<keyword evidence="12" id="KW-0325">Glycoprotein</keyword>
<dbReference type="PANTHER" id="PTHR31388:SF144">
    <property type="entry name" value="PEROXIDASE 67-RELATED"/>
    <property type="match status" value="1"/>
</dbReference>
<dbReference type="RefSeq" id="XP_027190275.1">
    <property type="nucleotide sequence ID" value="XM_027334474.1"/>
</dbReference>
<dbReference type="Pfam" id="PF00141">
    <property type="entry name" value="peroxidase"/>
    <property type="match status" value="1"/>
</dbReference>